<dbReference type="AlphaFoldDB" id="J7K6Q0"/>
<dbReference type="GO" id="GO:0006412">
    <property type="term" value="P:translation"/>
    <property type="evidence" value="ECO:0007669"/>
    <property type="project" value="InterPro"/>
</dbReference>
<evidence type="ECO:0000313" key="10">
    <source>
        <dbReference type="EMBL" id="AFQ93746.1"/>
    </source>
</evidence>
<dbReference type="InterPro" id="IPR009019">
    <property type="entry name" value="KH_sf_prok-type"/>
</dbReference>
<keyword evidence="4 10" id="KW-0496">Mitochondrion</keyword>
<feature type="region of interest" description="Disordered" evidence="8">
    <location>
        <begin position="80"/>
        <end position="155"/>
    </location>
</feature>
<dbReference type="Pfam" id="PF00189">
    <property type="entry name" value="Ribosomal_S3_C"/>
    <property type="match status" value="1"/>
</dbReference>
<evidence type="ECO:0000256" key="7">
    <source>
        <dbReference type="ARBA" id="ARBA00035414"/>
    </source>
</evidence>
<name>J7K6Q0_9CHLO</name>
<dbReference type="GO" id="GO:0005840">
    <property type="term" value="C:ribosome"/>
    <property type="evidence" value="ECO:0007669"/>
    <property type="project" value="UniProtKB-KW"/>
</dbReference>
<dbReference type="SUPFAM" id="SSF54814">
    <property type="entry name" value="Prokaryotic type KH domain (KH-domain type II)"/>
    <property type="match status" value="1"/>
</dbReference>
<evidence type="ECO:0000256" key="5">
    <source>
        <dbReference type="ARBA" id="ARBA00023274"/>
    </source>
</evidence>
<reference evidence="10" key="1">
    <citation type="journal article" date="2012" name="Eukaryot. Cell">
        <title>Complete Mitochondrial and Plastid Genomes of the Green Microalga Trebouxiophyceae sp. Strain MX-AZ01 Isolated from a Highly Acidic Geothermal Lake.</title>
        <authorList>
            <person name="Servin-Garciduenas L.E."/>
            <person name="Martinez-Romero E."/>
        </authorList>
    </citation>
    <scope>NUCLEOTIDE SEQUENCE</scope>
    <source>
        <strain evidence="10">MX-AZ01</strain>
    </source>
</reference>
<keyword evidence="3 10" id="KW-0689">Ribosomal protein</keyword>
<comment type="similarity">
    <text evidence="2">Belongs to the universal ribosomal protein uS3 family.</text>
</comment>
<keyword evidence="5" id="KW-0687">Ribonucleoprotein</keyword>
<dbReference type="EMBL" id="JX315601">
    <property type="protein sequence ID" value="AFQ93746.1"/>
    <property type="molecule type" value="Genomic_DNA"/>
</dbReference>
<feature type="region of interest" description="Disordered" evidence="8">
    <location>
        <begin position="224"/>
        <end position="243"/>
    </location>
</feature>
<evidence type="ECO:0000256" key="3">
    <source>
        <dbReference type="ARBA" id="ARBA00022980"/>
    </source>
</evidence>
<feature type="domain" description="Small ribosomal subunit protein uS3 C-terminal" evidence="9">
    <location>
        <begin position="307"/>
        <end position="393"/>
    </location>
</feature>
<dbReference type="PANTHER" id="PTHR35928:SF2">
    <property type="entry name" value="SMALL RIBOSOMAL SUBUNIT PROTEIN US3M"/>
    <property type="match status" value="1"/>
</dbReference>
<dbReference type="GO" id="GO:1990904">
    <property type="term" value="C:ribonucleoprotein complex"/>
    <property type="evidence" value="ECO:0007669"/>
    <property type="project" value="UniProtKB-KW"/>
</dbReference>
<dbReference type="InterPro" id="IPR036419">
    <property type="entry name" value="Ribosomal_S3_C_sf"/>
</dbReference>
<evidence type="ECO:0000256" key="8">
    <source>
        <dbReference type="SAM" id="MobiDB-lite"/>
    </source>
</evidence>
<dbReference type="PANTHER" id="PTHR35928">
    <property type="entry name" value="RIBOSOMAL PROTEIN S3, MITOCHONDRIAL"/>
    <property type="match status" value="1"/>
</dbReference>
<dbReference type="Gene3D" id="3.30.1140.32">
    <property type="entry name" value="Ribosomal protein S3, C-terminal domain"/>
    <property type="match status" value="1"/>
</dbReference>
<dbReference type="SUPFAM" id="SSF54821">
    <property type="entry name" value="Ribosomal protein S3 C-terminal domain"/>
    <property type="match status" value="1"/>
</dbReference>
<dbReference type="GO" id="GO:0003723">
    <property type="term" value="F:RNA binding"/>
    <property type="evidence" value="ECO:0007669"/>
    <property type="project" value="InterPro"/>
</dbReference>
<evidence type="ECO:0000256" key="6">
    <source>
        <dbReference type="ARBA" id="ARBA00035157"/>
    </source>
</evidence>
<dbReference type="RefSeq" id="YP_006666391.1">
    <property type="nucleotide sequence ID" value="NC_018568.1"/>
</dbReference>
<sequence>MGQKTNPVALRLGSTNKSFASCWYSDAYYPNLLSDELKIRDYLNQLFDQMGSPRPIISLSFSSRMGKALMLYLDPEEQRRRRDERFRLRSSQSRLTTGTKGGSHRSNDQAGRVSPFMASPLPALTPPQAREDAPAGHSAMGGWTTSEGECHQGRRMPPLNELMPTLRWDRGWQAKALICNTLVSLSCQGMVRRQFLAFRNLGLLSKSQRPLWFHGRLEGCSLPSLAQQASPPRQGEGTVPVLSRKGGSFPPEISMTSTKELYCRGPYPNLINSVESVLSQSLRGRFTLYPYRSTQEEQTAQFLSDTIAFYLEQRVPFRRLKQALLKDIHREYIEGVKVVCSGRMGGRSKKAQRARKEGFQWGQTSSHVFSSKLSFASRSALTPLGKIGIKVWVSFHKEHRSRPTTPNRPFQERRHL</sequence>
<evidence type="ECO:0000256" key="4">
    <source>
        <dbReference type="ARBA" id="ARBA00023128"/>
    </source>
</evidence>
<dbReference type="InterPro" id="IPR001351">
    <property type="entry name" value="Ribosomal_uS3_C"/>
</dbReference>
<evidence type="ECO:0000259" key="9">
    <source>
        <dbReference type="Pfam" id="PF00189"/>
    </source>
</evidence>
<comment type="subcellular location">
    <subcellularLocation>
        <location evidence="1">Mitochondrion</location>
    </subcellularLocation>
</comment>
<dbReference type="GO" id="GO:0003735">
    <property type="term" value="F:structural constituent of ribosome"/>
    <property type="evidence" value="ECO:0007669"/>
    <property type="project" value="InterPro"/>
</dbReference>
<evidence type="ECO:0000256" key="1">
    <source>
        <dbReference type="ARBA" id="ARBA00004173"/>
    </source>
</evidence>
<proteinExistence type="inferred from homology"/>
<evidence type="ECO:0000256" key="2">
    <source>
        <dbReference type="ARBA" id="ARBA00010761"/>
    </source>
</evidence>
<protein>
    <recommendedName>
        <fullName evidence="6">Small ribosomal subunit protein uS3m</fullName>
    </recommendedName>
    <alternativeName>
        <fullName evidence="7">Ribosomal protein S3, mitochondrial</fullName>
    </alternativeName>
</protein>
<accession>J7K6Q0</accession>
<dbReference type="InterPro" id="IPR044954">
    <property type="entry name" value="Ribosomal_uS3m_plant"/>
</dbReference>
<organism evidence="10">
    <name type="scientific">Trebouxiophyceae sp. MX-AZ01</name>
    <dbReference type="NCBI Taxonomy" id="1208065"/>
    <lineage>
        <taxon>Eukaryota</taxon>
        <taxon>Viridiplantae</taxon>
        <taxon>Chlorophyta</taxon>
        <taxon>core chlorophytes</taxon>
        <taxon>Trebouxiophyceae</taxon>
    </lineage>
</organism>
<dbReference type="GeneID" id="13543405"/>
<dbReference type="GO" id="GO:0005739">
    <property type="term" value="C:mitochondrion"/>
    <property type="evidence" value="ECO:0007669"/>
    <property type="project" value="UniProtKB-SubCell"/>
</dbReference>
<geneLocation type="mitochondrion" evidence="10"/>
<gene>
    <name evidence="10" type="primary">rps3</name>
</gene>